<dbReference type="STRING" id="1448320.A0A319D0B7"/>
<organism evidence="2 3">
    <name type="scientific">Aspergillus ellipticus CBS 707.79</name>
    <dbReference type="NCBI Taxonomy" id="1448320"/>
    <lineage>
        <taxon>Eukaryota</taxon>
        <taxon>Fungi</taxon>
        <taxon>Dikarya</taxon>
        <taxon>Ascomycota</taxon>
        <taxon>Pezizomycotina</taxon>
        <taxon>Eurotiomycetes</taxon>
        <taxon>Eurotiomycetidae</taxon>
        <taxon>Eurotiales</taxon>
        <taxon>Aspergillaceae</taxon>
        <taxon>Aspergillus</taxon>
        <taxon>Aspergillus subgen. Circumdati</taxon>
    </lineage>
</organism>
<accession>A0A319D0B7</accession>
<feature type="compositionally biased region" description="Basic and acidic residues" evidence="1">
    <location>
        <begin position="1"/>
        <end position="10"/>
    </location>
</feature>
<feature type="compositionally biased region" description="Basic residues" evidence="1">
    <location>
        <begin position="385"/>
        <end position="396"/>
    </location>
</feature>
<proteinExistence type="predicted"/>
<feature type="region of interest" description="Disordered" evidence="1">
    <location>
        <begin position="1"/>
        <end position="33"/>
    </location>
</feature>
<feature type="compositionally biased region" description="Polar residues" evidence="1">
    <location>
        <begin position="400"/>
        <end position="426"/>
    </location>
</feature>
<feature type="compositionally biased region" description="Basic and acidic residues" evidence="1">
    <location>
        <begin position="487"/>
        <end position="505"/>
    </location>
</feature>
<reference evidence="2 3" key="1">
    <citation type="submission" date="2018-02" db="EMBL/GenBank/DDBJ databases">
        <title>The genomes of Aspergillus section Nigri reveals drivers in fungal speciation.</title>
        <authorList>
            <consortium name="DOE Joint Genome Institute"/>
            <person name="Vesth T.C."/>
            <person name="Nybo J."/>
            <person name="Theobald S."/>
            <person name="Brandl J."/>
            <person name="Frisvad J.C."/>
            <person name="Nielsen K.F."/>
            <person name="Lyhne E.K."/>
            <person name="Kogle M.E."/>
            <person name="Kuo A."/>
            <person name="Riley R."/>
            <person name="Clum A."/>
            <person name="Nolan M."/>
            <person name="Lipzen A."/>
            <person name="Salamov A."/>
            <person name="Henrissat B."/>
            <person name="Wiebenga A."/>
            <person name="De vries R.P."/>
            <person name="Grigoriev I.V."/>
            <person name="Mortensen U.H."/>
            <person name="Andersen M.R."/>
            <person name="Baker S.E."/>
        </authorList>
    </citation>
    <scope>NUCLEOTIDE SEQUENCE [LARGE SCALE GENOMIC DNA]</scope>
    <source>
        <strain evidence="2 3">CBS 707.79</strain>
    </source>
</reference>
<dbReference type="OrthoDB" id="5389734at2759"/>
<protein>
    <submittedName>
        <fullName evidence="2">Uncharacterized protein</fullName>
    </submittedName>
</protein>
<name>A0A319D0B7_9EURO</name>
<gene>
    <name evidence="2" type="ORF">BO71DRAFT_333982</name>
</gene>
<feature type="region of interest" description="Disordered" evidence="1">
    <location>
        <begin position="487"/>
        <end position="508"/>
    </location>
</feature>
<dbReference type="EMBL" id="KZ825974">
    <property type="protein sequence ID" value="PYH90680.1"/>
    <property type="molecule type" value="Genomic_DNA"/>
</dbReference>
<feature type="compositionally biased region" description="Basic and acidic residues" evidence="1">
    <location>
        <begin position="352"/>
        <end position="363"/>
    </location>
</feature>
<dbReference type="VEuPathDB" id="FungiDB:BO71DRAFT_333982"/>
<feature type="region of interest" description="Disordered" evidence="1">
    <location>
        <begin position="311"/>
        <end position="446"/>
    </location>
</feature>
<dbReference type="AlphaFoldDB" id="A0A319D0B7"/>
<sequence>MASGIEKREQLGAPANGQPDKGHNRFSRHPIPQLQGPFEESILETIGTQRSDRVTNLDAQTRRRNLLENFEYERLCGRKWRQRANERYHPFWKLIAQMSFGIYLLFRGLAKSDMEVLKILQIHVDEMDGFLGRTSEDFLIIQIDVRTRTQYLKLPLQNLDIFDEMLEERSFRLSMIDYNDKIEHAVERFAAAIRDAIKDIQKGREAISALWVYLRQAAQENGPLPAKMLAVYNAMLANSEGWNVAFSKLHRRGFTLQSTLLQLDLAIMEMQRRVGMASRKSVVSYLQNSKSHPRVRSLRERLVEKGVPVTAAASPNKPLPRAPDIPTTANVPTSRERRRITQKSVPNLRAARTQDEHKIDAKGRGRANSANGPSDGLDSEGIILRLRRLSRPRLKMKGSASDNTDQTATRPSTAPSRTSKARSVSLEQLKPPPKNRKEQPQGAQESFLLSQEECSTTSQTLLRRETMKNQLLQYFKSDRVIDAWECTTQKERENPPSSQPKKDGPWSKFCTDLSCKTDASMKLGTNIIATDSKGNMDWLQEGPELMNTYSLKPKRDVDPRIHIHSVQLDPTQEKHDAEDQGSDDGFGAMMGDAQITALPSIPTSLSSKENAHQNLYRRQFAEPVSIFT</sequence>
<dbReference type="Proteomes" id="UP000247810">
    <property type="component" value="Unassembled WGS sequence"/>
</dbReference>
<evidence type="ECO:0000256" key="1">
    <source>
        <dbReference type="SAM" id="MobiDB-lite"/>
    </source>
</evidence>
<evidence type="ECO:0000313" key="3">
    <source>
        <dbReference type="Proteomes" id="UP000247810"/>
    </source>
</evidence>
<keyword evidence="3" id="KW-1185">Reference proteome</keyword>
<evidence type="ECO:0000313" key="2">
    <source>
        <dbReference type="EMBL" id="PYH90680.1"/>
    </source>
</evidence>